<gene>
    <name evidence="1" type="ORF">FRUB_03765</name>
</gene>
<organism evidence="1 2">
    <name type="scientific">Fimbriiglobus ruber</name>
    <dbReference type="NCBI Taxonomy" id="1908690"/>
    <lineage>
        <taxon>Bacteria</taxon>
        <taxon>Pseudomonadati</taxon>
        <taxon>Planctomycetota</taxon>
        <taxon>Planctomycetia</taxon>
        <taxon>Gemmatales</taxon>
        <taxon>Gemmataceae</taxon>
        <taxon>Fimbriiglobus</taxon>
    </lineage>
</organism>
<name>A0A225E001_9BACT</name>
<comment type="caution">
    <text evidence="1">The sequence shown here is derived from an EMBL/GenBank/DDBJ whole genome shotgun (WGS) entry which is preliminary data.</text>
</comment>
<evidence type="ECO:0000313" key="1">
    <source>
        <dbReference type="EMBL" id="OWK41687.1"/>
    </source>
</evidence>
<proteinExistence type="predicted"/>
<dbReference type="EMBL" id="NIDE01000005">
    <property type="protein sequence ID" value="OWK41687.1"/>
    <property type="molecule type" value="Genomic_DNA"/>
</dbReference>
<evidence type="ECO:0000313" key="2">
    <source>
        <dbReference type="Proteomes" id="UP000214646"/>
    </source>
</evidence>
<keyword evidence="2" id="KW-1185">Reference proteome</keyword>
<dbReference type="Proteomes" id="UP000214646">
    <property type="component" value="Unassembled WGS sequence"/>
</dbReference>
<protein>
    <submittedName>
        <fullName evidence="1">Uncharacterized protein</fullName>
    </submittedName>
</protein>
<dbReference type="AlphaFoldDB" id="A0A225E001"/>
<sequence length="37" mass="4142">MNCGHHRQGSAGAGKECVAIRFDYEMRHGQATGRRRP</sequence>
<reference evidence="2" key="1">
    <citation type="submission" date="2017-06" db="EMBL/GenBank/DDBJ databases">
        <title>Genome analysis of Fimbriiglobus ruber SP5, the first member of the order Planctomycetales with confirmed chitinolytic capability.</title>
        <authorList>
            <person name="Ravin N.V."/>
            <person name="Rakitin A.L."/>
            <person name="Ivanova A.A."/>
            <person name="Beletsky A.V."/>
            <person name="Kulichevskaya I.S."/>
            <person name="Mardanov A.V."/>
            <person name="Dedysh S.N."/>
        </authorList>
    </citation>
    <scope>NUCLEOTIDE SEQUENCE [LARGE SCALE GENOMIC DNA]</scope>
    <source>
        <strain evidence="2">SP5</strain>
    </source>
</reference>
<accession>A0A225E001</accession>